<organism evidence="1">
    <name type="scientific">Anguilla anguilla</name>
    <name type="common">European freshwater eel</name>
    <name type="synonym">Muraena anguilla</name>
    <dbReference type="NCBI Taxonomy" id="7936"/>
    <lineage>
        <taxon>Eukaryota</taxon>
        <taxon>Metazoa</taxon>
        <taxon>Chordata</taxon>
        <taxon>Craniata</taxon>
        <taxon>Vertebrata</taxon>
        <taxon>Euteleostomi</taxon>
        <taxon>Actinopterygii</taxon>
        <taxon>Neopterygii</taxon>
        <taxon>Teleostei</taxon>
        <taxon>Anguilliformes</taxon>
        <taxon>Anguillidae</taxon>
        <taxon>Anguilla</taxon>
    </lineage>
</organism>
<evidence type="ECO:0000313" key="1">
    <source>
        <dbReference type="EMBL" id="JAH37275.1"/>
    </source>
</evidence>
<reference evidence="1" key="1">
    <citation type="submission" date="2014-11" db="EMBL/GenBank/DDBJ databases">
        <authorList>
            <person name="Amaro Gonzalez C."/>
        </authorList>
    </citation>
    <scope>NUCLEOTIDE SEQUENCE</scope>
</reference>
<accession>A0A0E9S9D4</accession>
<sequence length="79" mass="8842">MHTHTHTHTQRKITCFSAQTRTENEHNSSKILTEFLLQKCTLGQNSSCNPLHLVRTSSCSSAHLRISSACLLTLTSYTP</sequence>
<dbReference type="AlphaFoldDB" id="A0A0E9S9D4"/>
<dbReference type="EMBL" id="GBXM01071302">
    <property type="protein sequence ID" value="JAH37275.1"/>
    <property type="molecule type" value="Transcribed_RNA"/>
</dbReference>
<proteinExistence type="predicted"/>
<reference evidence="1" key="2">
    <citation type="journal article" date="2015" name="Fish Shellfish Immunol.">
        <title>Early steps in the European eel (Anguilla anguilla)-Vibrio vulnificus interaction in the gills: Role of the RtxA13 toxin.</title>
        <authorList>
            <person name="Callol A."/>
            <person name="Pajuelo D."/>
            <person name="Ebbesson L."/>
            <person name="Teles M."/>
            <person name="MacKenzie S."/>
            <person name="Amaro C."/>
        </authorList>
    </citation>
    <scope>NUCLEOTIDE SEQUENCE</scope>
</reference>
<protein>
    <submittedName>
        <fullName evidence="1">Uncharacterized protein</fullName>
    </submittedName>
</protein>
<name>A0A0E9S9D4_ANGAN</name>